<feature type="compositionally biased region" description="Basic and acidic residues" evidence="1">
    <location>
        <begin position="145"/>
        <end position="158"/>
    </location>
</feature>
<dbReference type="GO" id="GO:0009416">
    <property type="term" value="P:response to light stimulus"/>
    <property type="evidence" value="ECO:0007669"/>
    <property type="project" value="InterPro"/>
</dbReference>
<dbReference type="PANTHER" id="PTHR35720">
    <property type="entry name" value="PROTEIN PLASTID TRANSCRIPTIONALLY ACTIVE 12, CHLOROPLASTIC"/>
    <property type="match status" value="1"/>
</dbReference>
<feature type="compositionally biased region" description="Polar residues" evidence="1">
    <location>
        <begin position="133"/>
        <end position="143"/>
    </location>
</feature>
<dbReference type="GO" id="GO:0090228">
    <property type="term" value="P:positive regulation of red or far-red light signaling pathway"/>
    <property type="evidence" value="ECO:0007669"/>
    <property type="project" value="InterPro"/>
</dbReference>
<dbReference type="InterPro" id="IPR034581">
    <property type="entry name" value="PTAC12"/>
</dbReference>
<dbReference type="GO" id="GO:0045893">
    <property type="term" value="P:positive regulation of DNA-templated transcription"/>
    <property type="evidence" value="ECO:0007669"/>
    <property type="project" value="TreeGrafter"/>
</dbReference>
<dbReference type="EMBL" id="GBRH01175665">
    <property type="protein sequence ID" value="JAE22231.1"/>
    <property type="molecule type" value="Transcribed_RNA"/>
</dbReference>
<reference evidence="2" key="2">
    <citation type="journal article" date="2015" name="Data Brief">
        <title>Shoot transcriptome of the giant reed, Arundo donax.</title>
        <authorList>
            <person name="Barrero R.A."/>
            <person name="Guerrero F.D."/>
            <person name="Moolhuijzen P."/>
            <person name="Goolsby J.A."/>
            <person name="Tidwell J."/>
            <person name="Bellgard S.E."/>
            <person name="Bellgard M.I."/>
        </authorList>
    </citation>
    <scope>NUCLEOTIDE SEQUENCE</scope>
    <source>
        <tissue evidence="2">Shoot tissue taken approximately 20 cm above the soil surface</tissue>
    </source>
</reference>
<dbReference type="PANTHER" id="PTHR35720:SF1">
    <property type="entry name" value="PROTEIN PLASTID TRANSCRIPTIONALLY ACTIVE 12, CHLOROPLASTIC"/>
    <property type="match status" value="1"/>
</dbReference>
<protein>
    <submittedName>
        <fullName evidence="2">Uncharacterized protein</fullName>
    </submittedName>
</protein>
<dbReference type="GO" id="GO:0009507">
    <property type="term" value="C:chloroplast"/>
    <property type="evidence" value="ECO:0007669"/>
    <property type="project" value="InterPro"/>
</dbReference>
<accession>A0A0A9GI75</accession>
<evidence type="ECO:0000313" key="2">
    <source>
        <dbReference type="EMBL" id="JAE22231.1"/>
    </source>
</evidence>
<sequence length="179" mass="20729">MRMREDQIKQIWGGNPVYPTINYVQDPDEVIDYRGREFHEPTPEVVPYLMEHGIMITKEELYVRLNEEREDVNQDITYIPEVKDPMATAVDIGEHSYNEDSDDEEDVDKTAAQPESLENEEDDGDDAEEKVSHNWSVLKSTGQAEKPKEKTKKGDISLKEAIDDSENLTDFLMDFEEDE</sequence>
<feature type="compositionally biased region" description="Acidic residues" evidence="1">
    <location>
        <begin position="117"/>
        <end position="128"/>
    </location>
</feature>
<feature type="region of interest" description="Disordered" evidence="1">
    <location>
        <begin position="84"/>
        <end position="158"/>
    </location>
</feature>
<organism evidence="2">
    <name type="scientific">Arundo donax</name>
    <name type="common">Giant reed</name>
    <name type="synonym">Donax arundinaceus</name>
    <dbReference type="NCBI Taxonomy" id="35708"/>
    <lineage>
        <taxon>Eukaryota</taxon>
        <taxon>Viridiplantae</taxon>
        <taxon>Streptophyta</taxon>
        <taxon>Embryophyta</taxon>
        <taxon>Tracheophyta</taxon>
        <taxon>Spermatophyta</taxon>
        <taxon>Magnoliopsida</taxon>
        <taxon>Liliopsida</taxon>
        <taxon>Poales</taxon>
        <taxon>Poaceae</taxon>
        <taxon>PACMAD clade</taxon>
        <taxon>Arundinoideae</taxon>
        <taxon>Arundineae</taxon>
        <taxon>Arundo</taxon>
    </lineage>
</organism>
<dbReference type="GO" id="GO:0005634">
    <property type="term" value="C:nucleus"/>
    <property type="evidence" value="ECO:0007669"/>
    <property type="project" value="InterPro"/>
</dbReference>
<proteinExistence type="predicted"/>
<name>A0A0A9GI75_ARUDO</name>
<dbReference type="AlphaFoldDB" id="A0A0A9GI75"/>
<dbReference type="GO" id="GO:0042793">
    <property type="term" value="P:plastid transcription"/>
    <property type="evidence" value="ECO:0007669"/>
    <property type="project" value="TreeGrafter"/>
</dbReference>
<evidence type="ECO:0000256" key="1">
    <source>
        <dbReference type="SAM" id="MobiDB-lite"/>
    </source>
</evidence>
<reference evidence="2" key="1">
    <citation type="submission" date="2014-09" db="EMBL/GenBank/DDBJ databases">
        <authorList>
            <person name="Magalhaes I.L.F."/>
            <person name="Oliveira U."/>
            <person name="Santos F.R."/>
            <person name="Vidigal T.H.D.A."/>
            <person name="Brescovit A.D."/>
            <person name="Santos A.J."/>
        </authorList>
    </citation>
    <scope>NUCLEOTIDE SEQUENCE</scope>
    <source>
        <tissue evidence="2">Shoot tissue taken approximately 20 cm above the soil surface</tissue>
    </source>
</reference>